<dbReference type="InterPro" id="IPR001036">
    <property type="entry name" value="Acrflvin-R"/>
</dbReference>
<keyword evidence="6 8" id="KW-1133">Transmembrane helix</keyword>
<dbReference type="PRINTS" id="PR00702">
    <property type="entry name" value="ACRIFLAVINRP"/>
</dbReference>
<keyword evidence="3" id="KW-0813">Transport</keyword>
<keyword evidence="5 8" id="KW-0812">Transmembrane</keyword>
<evidence type="ECO:0000256" key="8">
    <source>
        <dbReference type="SAM" id="Phobius"/>
    </source>
</evidence>
<accession>A0A7X8XXH8</accession>
<protein>
    <submittedName>
        <fullName evidence="9">Efflux RND transporter permease subunit</fullName>
    </submittedName>
</protein>
<evidence type="ECO:0000256" key="4">
    <source>
        <dbReference type="ARBA" id="ARBA00022475"/>
    </source>
</evidence>
<name>A0A7X8XXH8_9BACT</name>
<dbReference type="EMBL" id="JABAIL010000005">
    <property type="protein sequence ID" value="NLR93259.1"/>
    <property type="molecule type" value="Genomic_DNA"/>
</dbReference>
<dbReference type="GO" id="GO:0005886">
    <property type="term" value="C:plasma membrane"/>
    <property type="evidence" value="ECO:0007669"/>
    <property type="project" value="UniProtKB-SubCell"/>
</dbReference>
<feature type="transmembrane region" description="Helical" evidence="8">
    <location>
        <begin position="443"/>
        <end position="463"/>
    </location>
</feature>
<dbReference type="InterPro" id="IPR027463">
    <property type="entry name" value="AcrB_DN_DC_subdom"/>
</dbReference>
<dbReference type="AlphaFoldDB" id="A0A7X8XXH8"/>
<dbReference type="SUPFAM" id="SSF82866">
    <property type="entry name" value="Multidrug efflux transporter AcrB transmembrane domain"/>
    <property type="match status" value="2"/>
</dbReference>
<dbReference type="InterPro" id="IPR004763">
    <property type="entry name" value="CusA-like"/>
</dbReference>
<feature type="transmembrane region" description="Helical" evidence="8">
    <location>
        <begin position="872"/>
        <end position="891"/>
    </location>
</feature>
<comment type="caution">
    <text evidence="9">The sequence shown here is derived from an EMBL/GenBank/DDBJ whole genome shotgun (WGS) entry which is preliminary data.</text>
</comment>
<dbReference type="Gene3D" id="3.30.2090.10">
    <property type="entry name" value="Multidrug efflux transporter AcrB TolC docking domain, DN and DC subdomains"/>
    <property type="match status" value="2"/>
</dbReference>
<feature type="transmembrane region" description="Helical" evidence="8">
    <location>
        <begin position="389"/>
        <end position="415"/>
    </location>
</feature>
<feature type="transmembrane region" description="Helical" evidence="8">
    <location>
        <begin position="475"/>
        <end position="502"/>
    </location>
</feature>
<dbReference type="PANTHER" id="PTHR32063:SF12">
    <property type="entry name" value="CATION EFFLUX SYSTEM PROTEIN"/>
    <property type="match status" value="1"/>
</dbReference>
<dbReference type="Gene3D" id="1.20.1640.10">
    <property type="entry name" value="Multidrug efflux transporter AcrB transmembrane domain"/>
    <property type="match status" value="2"/>
</dbReference>
<dbReference type="Gene3D" id="3.30.70.1440">
    <property type="entry name" value="Multidrug efflux transporter AcrB pore domain"/>
    <property type="match status" value="1"/>
</dbReference>
<dbReference type="NCBIfam" id="TIGR00914">
    <property type="entry name" value="2A0601"/>
    <property type="match status" value="1"/>
</dbReference>
<feature type="transmembrane region" description="Helical" evidence="8">
    <location>
        <begin position="970"/>
        <end position="990"/>
    </location>
</feature>
<feature type="transmembrane region" description="Helical" evidence="8">
    <location>
        <begin position="341"/>
        <end position="357"/>
    </location>
</feature>
<evidence type="ECO:0000256" key="6">
    <source>
        <dbReference type="ARBA" id="ARBA00022989"/>
    </source>
</evidence>
<dbReference type="PANTHER" id="PTHR32063">
    <property type="match status" value="1"/>
</dbReference>
<dbReference type="SUPFAM" id="SSF82714">
    <property type="entry name" value="Multidrug efflux transporter AcrB TolC docking domain, DN and DC subdomains"/>
    <property type="match status" value="2"/>
</dbReference>
<dbReference type="SUPFAM" id="SSF82693">
    <property type="entry name" value="Multidrug efflux transporter AcrB pore domain, PN1, PN2, PC1 and PC2 subdomains"/>
    <property type="match status" value="3"/>
</dbReference>
<feature type="transmembrane region" description="Helical" evidence="8">
    <location>
        <begin position="364"/>
        <end position="383"/>
    </location>
</feature>
<evidence type="ECO:0000256" key="1">
    <source>
        <dbReference type="ARBA" id="ARBA00004651"/>
    </source>
</evidence>
<gene>
    <name evidence="9" type="ORF">HGP29_18800</name>
</gene>
<feature type="transmembrane region" description="Helical" evidence="8">
    <location>
        <begin position="534"/>
        <end position="554"/>
    </location>
</feature>
<comment type="similarity">
    <text evidence="2">Belongs to the resistance-nodulation-cell division (RND) (TC 2.A.6) family.</text>
</comment>
<proteinExistence type="inferred from homology"/>
<dbReference type="RefSeq" id="WP_168883955.1">
    <property type="nucleotide sequence ID" value="NZ_JABAIL010000005.1"/>
</dbReference>
<evidence type="ECO:0000313" key="9">
    <source>
        <dbReference type="EMBL" id="NLR93259.1"/>
    </source>
</evidence>
<feature type="transmembrane region" description="Helical" evidence="8">
    <location>
        <begin position="903"/>
        <end position="935"/>
    </location>
</feature>
<dbReference type="Gene3D" id="3.30.70.1430">
    <property type="entry name" value="Multidrug efflux transporter AcrB pore domain"/>
    <property type="match status" value="2"/>
</dbReference>
<evidence type="ECO:0000313" key="10">
    <source>
        <dbReference type="Proteomes" id="UP000585050"/>
    </source>
</evidence>
<keyword evidence="7 8" id="KW-0472">Membrane</keyword>
<evidence type="ECO:0000256" key="7">
    <source>
        <dbReference type="ARBA" id="ARBA00023136"/>
    </source>
</evidence>
<dbReference type="GO" id="GO:0042910">
    <property type="term" value="F:xenobiotic transmembrane transporter activity"/>
    <property type="evidence" value="ECO:0007669"/>
    <property type="project" value="TreeGrafter"/>
</dbReference>
<keyword evidence="10" id="KW-1185">Reference proteome</keyword>
<dbReference type="Pfam" id="PF00873">
    <property type="entry name" value="ACR_tran"/>
    <property type="match status" value="1"/>
</dbReference>
<sequence length="1030" mass="114542">MRNFVQNIIGFSLRNRFFVFFMTLILIVSGVISYQNTPIEAFPDVTNPRVRIISQWPGRSAEEIEKLVTLPIEVEVNSTPGKTEVRSISLFGLSVVTIAFGDDVDEFKARQLVANRIMNVDLPEGVDSEMEPSSGPTGEIYRYTLKSDKLNVRELKTLQDWTIERKLRAVPGVADIVSFGGEVKIFEVSADPHLMQQYDITSLELFEALERSNVNVGGDVIEKRNQAYVVRGLGLLNNKAEIENVIIERNNNTTVLVKNVAQVKETFAPKLGIVGLNDDPDLVEGIVVMRRGENPSEVIERLKLKIEELNERVLPEGTSIDPFYDRSELIDFTTNTVTKNLAEGIFFVVVFVLLFMADWRTTFIVSIIIPLSLLFALVCMRIKGMSANLLSLGAVDFGIIIDGAVVMVEGLFVILDRKAKSLGMERFNKLSKLGLIKEAGSKLGANLFSSQMITILALVPIFAFQKVEGKMFSPLAFTFGFALLGALIMSLTLVPVLVSVLLNKNVSEKENFFTRFMQKIFYGAFSWAYARKKLTLMISGAVFSIGMFFGSQLGTEFLPQLNEGAIYIRAFMPISVSLTESYDMTQKLREEIRTIPEVRGVLSQTGRPNDGTDPTGFFNIEFHVDLYPQEEWNRDLTKQEIISELEEKLNDYQGVSFNFSQPIMDNVEEAVTGVKGALALKIYGSDLFQLEELAEEAKDIMEGVEGIADLNVIKLIGQPELRIDLNQERLAMYGVATADAQSVIEMAIGGKAATQLYEEERRFDIRIRYKEEYRSDIQEIGNIKVPTLDGGMVQLREIADITTQTGPAFVYRSGGERFVAITFSVRGRDLGGAVAEAKEKVESTLQLDKGMYYSWDGEFKNMERAQNRLKQVVPIVMVLIFLVLLTTFNNVKDASLVMMNVPFALVGGILGLTFFTINFGISAGVGFIALFGICVQNGVLLVSKFKSNIQEGMSLDDAVHQGVKSRIRPVLMTAVTDFVGLLPASMSTGIGSESQKPLAVVIVWGILTATILTLIVFPVIFSVFYKKKSI</sequence>
<comment type="subcellular location">
    <subcellularLocation>
        <location evidence="1">Cell membrane</location>
        <topology evidence="1">Multi-pass membrane protein</topology>
    </subcellularLocation>
</comment>
<evidence type="ECO:0000256" key="5">
    <source>
        <dbReference type="ARBA" id="ARBA00022692"/>
    </source>
</evidence>
<dbReference type="GO" id="GO:0008324">
    <property type="term" value="F:monoatomic cation transmembrane transporter activity"/>
    <property type="evidence" value="ECO:0007669"/>
    <property type="project" value="InterPro"/>
</dbReference>
<keyword evidence="4" id="KW-1003">Cell membrane</keyword>
<evidence type="ECO:0000256" key="3">
    <source>
        <dbReference type="ARBA" id="ARBA00022448"/>
    </source>
</evidence>
<evidence type="ECO:0000256" key="2">
    <source>
        <dbReference type="ARBA" id="ARBA00010942"/>
    </source>
</evidence>
<feature type="transmembrane region" description="Helical" evidence="8">
    <location>
        <begin position="1002"/>
        <end position="1025"/>
    </location>
</feature>
<reference evidence="9 10" key="1">
    <citation type="submission" date="2020-04" db="EMBL/GenBank/DDBJ databases">
        <title>Flammeovirga sp. SR4, a novel species isolated from seawater.</title>
        <authorList>
            <person name="Wang X."/>
        </authorList>
    </citation>
    <scope>NUCLEOTIDE SEQUENCE [LARGE SCALE GENOMIC DNA]</scope>
    <source>
        <strain evidence="9 10">SR4</strain>
    </source>
</reference>
<organism evidence="9 10">
    <name type="scientific">Flammeovirga agarivorans</name>
    <dbReference type="NCBI Taxonomy" id="2726742"/>
    <lineage>
        <taxon>Bacteria</taxon>
        <taxon>Pseudomonadati</taxon>
        <taxon>Bacteroidota</taxon>
        <taxon>Cytophagia</taxon>
        <taxon>Cytophagales</taxon>
        <taxon>Flammeovirgaceae</taxon>
        <taxon>Flammeovirga</taxon>
    </lineage>
</organism>
<dbReference type="Gene3D" id="3.30.70.1320">
    <property type="entry name" value="Multidrug efflux transporter AcrB pore domain like"/>
    <property type="match status" value="1"/>
</dbReference>
<dbReference type="Proteomes" id="UP000585050">
    <property type="component" value="Unassembled WGS sequence"/>
</dbReference>